<protein>
    <submittedName>
        <fullName evidence="3">Uncharacterized protein</fullName>
    </submittedName>
</protein>
<dbReference type="EMBL" id="MAAO01000008">
    <property type="protein sequence ID" value="OUR95415.1"/>
    <property type="molecule type" value="Genomic_DNA"/>
</dbReference>
<organism evidence="3 4">
    <name type="scientific">Halobacteriovorax marinus</name>
    <dbReference type="NCBI Taxonomy" id="97084"/>
    <lineage>
        <taxon>Bacteria</taxon>
        <taxon>Pseudomonadati</taxon>
        <taxon>Bdellovibrionota</taxon>
        <taxon>Bacteriovoracia</taxon>
        <taxon>Bacteriovoracales</taxon>
        <taxon>Halobacteriovoraceae</taxon>
        <taxon>Halobacteriovorax</taxon>
    </lineage>
</organism>
<evidence type="ECO:0000313" key="3">
    <source>
        <dbReference type="EMBL" id="OUR95415.1"/>
    </source>
</evidence>
<gene>
    <name evidence="3" type="ORF">A9Q84_16405</name>
</gene>
<keyword evidence="2" id="KW-0732">Signal</keyword>
<evidence type="ECO:0000313" key="4">
    <source>
        <dbReference type="Proteomes" id="UP000196531"/>
    </source>
</evidence>
<evidence type="ECO:0000256" key="1">
    <source>
        <dbReference type="SAM" id="MobiDB-lite"/>
    </source>
</evidence>
<reference evidence="4" key="1">
    <citation type="journal article" date="2017" name="Proc. Natl. Acad. Sci. U.S.A.">
        <title>Simulation of Deepwater Horizon oil plume reveals substrate specialization within a complex community of hydrocarbon-degraders.</title>
        <authorList>
            <person name="Hu P."/>
            <person name="Dubinsky E.A."/>
            <person name="Probst A.J."/>
            <person name="Wang J."/>
            <person name="Sieber C.M.K."/>
            <person name="Tom L.M."/>
            <person name="Gardinali P."/>
            <person name="Banfield J.F."/>
            <person name="Atlas R.M."/>
            <person name="Andersen G.L."/>
        </authorList>
    </citation>
    <scope>NUCLEOTIDE SEQUENCE [LARGE SCALE GENOMIC DNA]</scope>
</reference>
<feature type="compositionally biased region" description="Polar residues" evidence="1">
    <location>
        <begin position="147"/>
        <end position="157"/>
    </location>
</feature>
<feature type="region of interest" description="Disordered" evidence="1">
    <location>
        <begin position="147"/>
        <end position="184"/>
    </location>
</feature>
<comment type="caution">
    <text evidence="3">The sequence shown here is derived from an EMBL/GenBank/DDBJ whole genome shotgun (WGS) entry which is preliminary data.</text>
</comment>
<feature type="chain" id="PRO_5012689544" evidence="2">
    <location>
        <begin position="20"/>
        <end position="184"/>
    </location>
</feature>
<feature type="signal peptide" evidence="2">
    <location>
        <begin position="1"/>
        <end position="19"/>
    </location>
</feature>
<feature type="compositionally biased region" description="Polar residues" evidence="1">
    <location>
        <begin position="170"/>
        <end position="184"/>
    </location>
</feature>
<accession>A0A1Y5F4T9</accession>
<dbReference type="AlphaFoldDB" id="A0A1Y5F4T9"/>
<name>A0A1Y5F4T9_9BACT</name>
<proteinExistence type="predicted"/>
<evidence type="ECO:0000256" key="2">
    <source>
        <dbReference type="SAM" id="SignalP"/>
    </source>
</evidence>
<dbReference type="Proteomes" id="UP000196531">
    <property type="component" value="Unassembled WGS sequence"/>
</dbReference>
<sequence>MKQLISFCLLLLITINASAGNSLKSQILTSYKTRVSLYFTESELHQKIKTLQELHSPIPKGLRESYFKMAMNLKNHKKDSVNIMKSIIYTCLNNYKDKALQMLCKNQSLVDKIDSYYEVHAGQNALLDQYMDDFFDIQAVLTEFTPKTESTDSQINNNKRKNGKLKPSTKENINQNSNHTIMDK</sequence>